<proteinExistence type="inferred from homology"/>
<evidence type="ECO:0000313" key="8">
    <source>
        <dbReference type="Proteomes" id="UP001059672"/>
    </source>
</evidence>
<dbReference type="PROSITE" id="PS00098">
    <property type="entry name" value="THIOLASE_1"/>
    <property type="match status" value="1"/>
</dbReference>
<dbReference type="InterPro" id="IPR020617">
    <property type="entry name" value="Thiolase_C"/>
</dbReference>
<dbReference type="GO" id="GO:0003988">
    <property type="term" value="F:acetyl-CoA C-acyltransferase activity"/>
    <property type="evidence" value="ECO:0007669"/>
    <property type="project" value="UniProtKB-EC"/>
</dbReference>
<reference evidence="7" key="1">
    <citation type="submission" date="2021-04" db="EMBL/GenBank/DDBJ databases">
        <title>Oceanospirillales bacteria with DddD are important DMSP degraders in coastal seawater.</title>
        <authorList>
            <person name="Liu J."/>
        </authorList>
    </citation>
    <scope>NUCLEOTIDE SEQUENCE</scope>
    <source>
        <strain evidence="7">D13-4</strain>
    </source>
</reference>
<dbReference type="PIRSF" id="PIRSF000429">
    <property type="entry name" value="Ac-CoA_Ac_transf"/>
    <property type="match status" value="1"/>
</dbReference>
<evidence type="ECO:0000313" key="7">
    <source>
        <dbReference type="EMBL" id="UTW06903.1"/>
    </source>
</evidence>
<gene>
    <name evidence="7" type="ORF">KDW96_17305</name>
</gene>
<evidence type="ECO:0000256" key="3">
    <source>
        <dbReference type="ARBA" id="ARBA00023315"/>
    </source>
</evidence>
<keyword evidence="8" id="KW-1185">Reference proteome</keyword>
<dbReference type="Pfam" id="PF00108">
    <property type="entry name" value="Thiolase_N"/>
    <property type="match status" value="1"/>
</dbReference>
<accession>A0ABY5H5I9</accession>
<dbReference type="EC" id="2.3.1.16" evidence="7"/>
<dbReference type="SUPFAM" id="SSF53901">
    <property type="entry name" value="Thiolase-like"/>
    <property type="match status" value="2"/>
</dbReference>
<keyword evidence="2 4" id="KW-0808">Transferase</keyword>
<evidence type="ECO:0000259" key="6">
    <source>
        <dbReference type="Pfam" id="PF02803"/>
    </source>
</evidence>
<evidence type="ECO:0000259" key="5">
    <source>
        <dbReference type="Pfam" id="PF00108"/>
    </source>
</evidence>
<dbReference type="InterPro" id="IPR020615">
    <property type="entry name" value="Thiolase_acyl_enz_int_AS"/>
</dbReference>
<dbReference type="InterPro" id="IPR020610">
    <property type="entry name" value="Thiolase_AS"/>
</dbReference>
<evidence type="ECO:0000256" key="2">
    <source>
        <dbReference type="ARBA" id="ARBA00022679"/>
    </source>
</evidence>
<evidence type="ECO:0000256" key="4">
    <source>
        <dbReference type="RuleBase" id="RU003557"/>
    </source>
</evidence>
<name>A0ABY5H5I9_9PSED</name>
<dbReference type="EMBL" id="CP073346">
    <property type="protein sequence ID" value="UTW06903.1"/>
    <property type="molecule type" value="Genomic_DNA"/>
</dbReference>
<dbReference type="PANTHER" id="PTHR18919:SF164">
    <property type="entry name" value="ACETYL-COA ACETYLTRANSFERASE"/>
    <property type="match status" value="1"/>
</dbReference>
<dbReference type="PANTHER" id="PTHR18919">
    <property type="entry name" value="ACETYL-COA C-ACYLTRANSFERASE"/>
    <property type="match status" value="1"/>
</dbReference>
<dbReference type="NCBIfam" id="TIGR01930">
    <property type="entry name" value="AcCoA-C-Actrans"/>
    <property type="match status" value="1"/>
</dbReference>
<keyword evidence="3 4" id="KW-0012">Acyltransferase</keyword>
<organism evidence="7 8">
    <name type="scientific">Pseudomonas benzenivorans</name>
    <dbReference type="NCBI Taxonomy" id="556533"/>
    <lineage>
        <taxon>Bacteria</taxon>
        <taxon>Pseudomonadati</taxon>
        <taxon>Pseudomonadota</taxon>
        <taxon>Gammaproteobacteria</taxon>
        <taxon>Pseudomonadales</taxon>
        <taxon>Pseudomonadaceae</taxon>
        <taxon>Pseudomonas</taxon>
    </lineage>
</organism>
<dbReference type="Proteomes" id="UP001059672">
    <property type="component" value="Chromosome"/>
</dbReference>
<sequence>MTDIVVVSGARTPMGGFQGSLSGVSAVELGAVAIREAVSRAGIQPQDVQEVQMGCVLPAGLKQGPARQAALNAGLPASAGCTTINKLCGSGMKAVMLAFDALKAGSNSVMVAGGMESMSNAPYVLEKARTGLRMGHGEIKDHMFLDGLEDARSGRLMGAFAQDTADQYGITREAMDAYAIESLKRAQAAIAAGSLTAEIVPVSVSTRKGEVLVKDDEQPLSANLEKIPGLKPAFRKDGTITAANASSISDGASALVLMTAEEAAKRGLKPLARIVGHATQSQDPSEFTLAPIGAMRNLFNKTGWSKDEVDLFEINEAFAMVTMLAMREHGLDHARVNIYGGACAQGHPVGSTGSRIILTLINALNNTGGKRGVASLCIGGGEATAVAVELL</sequence>
<dbReference type="InterPro" id="IPR016039">
    <property type="entry name" value="Thiolase-like"/>
</dbReference>
<comment type="similarity">
    <text evidence="1 4">Belongs to the thiolase-like superfamily. Thiolase family.</text>
</comment>
<feature type="domain" description="Thiolase N-terminal" evidence="5">
    <location>
        <begin position="4"/>
        <end position="260"/>
    </location>
</feature>
<dbReference type="Pfam" id="PF02803">
    <property type="entry name" value="Thiolase_C"/>
    <property type="match status" value="1"/>
</dbReference>
<dbReference type="InterPro" id="IPR020616">
    <property type="entry name" value="Thiolase_N"/>
</dbReference>
<dbReference type="RefSeq" id="WP_255837468.1">
    <property type="nucleotide sequence ID" value="NZ_CP073346.1"/>
</dbReference>
<evidence type="ECO:0000256" key="1">
    <source>
        <dbReference type="ARBA" id="ARBA00010982"/>
    </source>
</evidence>
<dbReference type="CDD" id="cd00751">
    <property type="entry name" value="thiolase"/>
    <property type="match status" value="1"/>
</dbReference>
<feature type="domain" description="Thiolase C-terminal" evidence="6">
    <location>
        <begin position="268"/>
        <end position="389"/>
    </location>
</feature>
<protein>
    <submittedName>
        <fullName evidence="7">Acetyl-CoA C-acyltransferase</fullName>
        <ecNumber evidence="7">2.3.1.16</ecNumber>
    </submittedName>
</protein>
<dbReference type="Gene3D" id="3.40.47.10">
    <property type="match status" value="2"/>
</dbReference>
<dbReference type="PROSITE" id="PS00099">
    <property type="entry name" value="THIOLASE_3"/>
    <property type="match status" value="1"/>
</dbReference>
<dbReference type="InterPro" id="IPR002155">
    <property type="entry name" value="Thiolase"/>
</dbReference>